<dbReference type="EMBL" id="AAXU02000001">
    <property type="protein sequence ID" value="EAZ79912.1"/>
    <property type="molecule type" value="Genomic_DNA"/>
</dbReference>
<proteinExistence type="predicted"/>
<dbReference type="SUPFAM" id="SSF159888">
    <property type="entry name" value="YdhG-like"/>
    <property type="match status" value="1"/>
</dbReference>
<dbReference type="Gene3D" id="3.90.1150.200">
    <property type="match status" value="1"/>
</dbReference>
<dbReference type="EMBL" id="CM001023">
    <property type="protein sequence ID" value="EAZ79912.1"/>
    <property type="molecule type" value="Genomic_DNA"/>
</dbReference>
<dbReference type="PIRSF" id="PIRSF021308">
    <property type="entry name" value="UCP021308"/>
    <property type="match status" value="1"/>
</dbReference>
<dbReference type="InterPro" id="IPR016786">
    <property type="entry name" value="YdeI_bac"/>
</dbReference>
<dbReference type="AlphaFoldDB" id="A3I0B6"/>
<feature type="domain" description="YdhG-like" evidence="1">
    <location>
        <begin position="29"/>
        <end position="125"/>
    </location>
</feature>
<gene>
    <name evidence="2" type="ORF">ALPR1_14824</name>
</gene>
<dbReference type="RefSeq" id="WP_008201667.1">
    <property type="nucleotide sequence ID" value="NZ_CM001023.1"/>
</dbReference>
<evidence type="ECO:0000259" key="1">
    <source>
        <dbReference type="Pfam" id="PF08818"/>
    </source>
</evidence>
<dbReference type="STRING" id="388413.ALPR1_14824"/>
<dbReference type="Proteomes" id="UP000003919">
    <property type="component" value="Chromosome"/>
</dbReference>
<reference evidence="2 3" key="1">
    <citation type="journal article" date="2011" name="J. Bacteriol.">
        <title>Complete genome sequence of Algoriphagus sp. PR1, bacterial prey of a colony-forming choanoflagellate.</title>
        <authorList>
            <person name="Alegado R.A."/>
            <person name="Ferriera S."/>
            <person name="Nusbaum C."/>
            <person name="Young S.K."/>
            <person name="Zeng Q."/>
            <person name="Imamovic A."/>
            <person name="Fairclough S.R."/>
            <person name="King N."/>
        </authorList>
    </citation>
    <scope>NUCLEOTIDE SEQUENCE [LARGE SCALE GENOMIC DNA]</scope>
    <source>
        <strain evidence="2 3">PR1</strain>
    </source>
</reference>
<dbReference type="Pfam" id="PF08818">
    <property type="entry name" value="DUF1801"/>
    <property type="match status" value="1"/>
</dbReference>
<evidence type="ECO:0000313" key="2">
    <source>
        <dbReference type="EMBL" id="EAZ79912.1"/>
    </source>
</evidence>
<dbReference type="InterPro" id="IPR014922">
    <property type="entry name" value="YdhG-like"/>
</dbReference>
<accession>A3I0B6</accession>
<dbReference type="eggNOG" id="COG4430">
    <property type="taxonomic scope" value="Bacteria"/>
</dbReference>
<dbReference type="HOGENOM" id="CLU_116201_0_0_10"/>
<organism evidence="2 3">
    <name type="scientific">Algoriphagus machipongonensis</name>
    <dbReference type="NCBI Taxonomy" id="388413"/>
    <lineage>
        <taxon>Bacteria</taxon>
        <taxon>Pseudomonadati</taxon>
        <taxon>Bacteroidota</taxon>
        <taxon>Cytophagia</taxon>
        <taxon>Cytophagales</taxon>
        <taxon>Cyclobacteriaceae</taxon>
        <taxon>Algoriphagus</taxon>
    </lineage>
</organism>
<comment type="caution">
    <text evidence="2">The sequence shown here is derived from an EMBL/GenBank/DDBJ whole genome shotgun (WGS) entry which is preliminary data.</text>
</comment>
<name>A3I0B6_9BACT</name>
<evidence type="ECO:0000313" key="3">
    <source>
        <dbReference type="Proteomes" id="UP000003919"/>
    </source>
</evidence>
<sequence>MPLDVDQYLTEGCGRCNLGGTPNCKVHSWTKELHLLRQIVLSSGLKEEVKWGVPTYTLNGKNVLIIAAFKDYCSINFFKGSLLKDPERILERPGENTQFSRSLKFKSVSEITELDQTIREYLFESIEVEKAGIEPEKKDKPQMMIPEELQMKLDEDPGFKEAFESLTPGRQRGYLLHFTQAKQSKTRLARIEKCIPKILMGKGLQEPI</sequence>
<dbReference type="Pfam" id="PF13376">
    <property type="entry name" value="OmdA"/>
    <property type="match status" value="1"/>
</dbReference>
<keyword evidence="3" id="KW-1185">Reference proteome</keyword>
<protein>
    <recommendedName>
        <fullName evidence="1">YdhG-like domain-containing protein</fullName>
    </recommendedName>
</protein>